<sequence length="281" mass="30773">MTGWRFLLSARWAGYLALVVAFAIACSLLGTWQLARRAEAHAAIVKIDENYDSSPAPLATLLPALDSFEDSQEWTQVELRGEYLADDQLLVRTRPLGGNPGFEVLVPLRLEDGSVFVVDRGWVAVGSTQDAPDVVPAAPAGPVTVVARLKPGEPELAGRTAPDGQIATIQLDDIATRLGLPTYTGAYGLMVSESPAPPERPVALPKPPRDEGPHLSYAFQWYVFALLGFIGFGWAIRQEYRLVNADDPEERDRAAERERRRAQRTPTDADVEDAILDRVES</sequence>
<feature type="transmembrane region" description="Helical" evidence="6">
    <location>
        <begin position="12"/>
        <end position="32"/>
    </location>
</feature>
<keyword evidence="4 6" id="KW-1133">Transmembrane helix</keyword>
<comment type="caution">
    <text evidence="8">The sequence shown here is derived from an EMBL/GenBank/DDBJ whole genome shotgun (WGS) entry which is preliminary data.</text>
</comment>
<evidence type="ECO:0000256" key="2">
    <source>
        <dbReference type="ARBA" id="ARBA00007165"/>
    </source>
</evidence>
<evidence type="ECO:0000256" key="7">
    <source>
        <dbReference type="SAM" id="MobiDB-lite"/>
    </source>
</evidence>
<accession>A0ABP7FT07</accession>
<reference evidence="9" key="1">
    <citation type="journal article" date="2019" name="Int. J. Syst. Evol. Microbiol.">
        <title>The Global Catalogue of Microorganisms (GCM) 10K type strain sequencing project: providing services to taxonomists for standard genome sequencing and annotation.</title>
        <authorList>
            <consortium name="The Broad Institute Genomics Platform"/>
            <consortium name="The Broad Institute Genome Sequencing Center for Infectious Disease"/>
            <person name="Wu L."/>
            <person name="Ma J."/>
        </authorList>
    </citation>
    <scope>NUCLEOTIDE SEQUENCE [LARGE SCALE GENOMIC DNA]</scope>
    <source>
        <strain evidence="9">JCM 16949</strain>
    </source>
</reference>
<evidence type="ECO:0000256" key="3">
    <source>
        <dbReference type="ARBA" id="ARBA00022692"/>
    </source>
</evidence>
<protein>
    <recommendedName>
        <fullName evidence="6">SURF1-like protein</fullName>
    </recommendedName>
</protein>
<evidence type="ECO:0000256" key="5">
    <source>
        <dbReference type="ARBA" id="ARBA00023136"/>
    </source>
</evidence>
<keyword evidence="6" id="KW-1003">Cell membrane</keyword>
<comment type="similarity">
    <text evidence="2 6">Belongs to the SURF1 family.</text>
</comment>
<keyword evidence="3 6" id="KW-0812">Transmembrane</keyword>
<proteinExistence type="inferred from homology"/>
<evidence type="ECO:0000313" key="8">
    <source>
        <dbReference type="EMBL" id="GAA3745097.1"/>
    </source>
</evidence>
<dbReference type="InterPro" id="IPR045214">
    <property type="entry name" value="Surf1/Surf4"/>
</dbReference>
<keyword evidence="5 6" id="KW-0472">Membrane</keyword>
<dbReference type="EMBL" id="BAABAE010000003">
    <property type="protein sequence ID" value="GAA3745097.1"/>
    <property type="molecule type" value="Genomic_DNA"/>
</dbReference>
<evidence type="ECO:0000256" key="4">
    <source>
        <dbReference type="ARBA" id="ARBA00022989"/>
    </source>
</evidence>
<evidence type="ECO:0000256" key="1">
    <source>
        <dbReference type="ARBA" id="ARBA00004370"/>
    </source>
</evidence>
<keyword evidence="9" id="KW-1185">Reference proteome</keyword>
<dbReference type="Pfam" id="PF02104">
    <property type="entry name" value="SURF1"/>
    <property type="match status" value="1"/>
</dbReference>
<dbReference type="PANTHER" id="PTHR23427">
    <property type="entry name" value="SURFEIT LOCUS PROTEIN"/>
    <property type="match status" value="1"/>
</dbReference>
<organism evidence="8 9">
    <name type="scientific">Leifsonella bigeumensis</name>
    <dbReference type="NCBI Taxonomy" id="433643"/>
    <lineage>
        <taxon>Bacteria</taxon>
        <taxon>Bacillati</taxon>
        <taxon>Actinomycetota</taxon>
        <taxon>Actinomycetes</taxon>
        <taxon>Micrococcales</taxon>
        <taxon>Microbacteriaceae</taxon>
        <taxon>Leifsonella</taxon>
    </lineage>
</organism>
<feature type="region of interest" description="Disordered" evidence="7">
    <location>
        <begin position="247"/>
        <end position="281"/>
    </location>
</feature>
<dbReference type="RefSeq" id="WP_344756389.1">
    <property type="nucleotide sequence ID" value="NZ_BAABAE010000003.1"/>
</dbReference>
<feature type="transmembrane region" description="Helical" evidence="6">
    <location>
        <begin position="215"/>
        <end position="236"/>
    </location>
</feature>
<comment type="subcellular location">
    <subcellularLocation>
        <location evidence="6">Cell membrane</location>
        <topology evidence="6">Multi-pass membrane protein</topology>
    </subcellularLocation>
    <subcellularLocation>
        <location evidence="1">Membrane</location>
    </subcellularLocation>
</comment>
<dbReference type="CDD" id="cd06662">
    <property type="entry name" value="SURF1"/>
    <property type="match status" value="1"/>
</dbReference>
<name>A0ABP7FT07_9MICO</name>
<dbReference type="PROSITE" id="PS50895">
    <property type="entry name" value="SURF1"/>
    <property type="match status" value="1"/>
</dbReference>
<feature type="compositionally biased region" description="Basic and acidic residues" evidence="7">
    <location>
        <begin position="250"/>
        <end position="259"/>
    </location>
</feature>
<evidence type="ECO:0000313" key="9">
    <source>
        <dbReference type="Proteomes" id="UP001501004"/>
    </source>
</evidence>
<dbReference type="PROSITE" id="PS51257">
    <property type="entry name" value="PROKAR_LIPOPROTEIN"/>
    <property type="match status" value="1"/>
</dbReference>
<evidence type="ECO:0000256" key="6">
    <source>
        <dbReference type="RuleBase" id="RU363076"/>
    </source>
</evidence>
<gene>
    <name evidence="8" type="ORF">GCM10022239_20870</name>
</gene>
<dbReference type="Proteomes" id="UP001501004">
    <property type="component" value="Unassembled WGS sequence"/>
</dbReference>
<dbReference type="InterPro" id="IPR002994">
    <property type="entry name" value="Surf1/Shy1"/>
</dbReference>
<dbReference type="PANTHER" id="PTHR23427:SF2">
    <property type="entry name" value="SURFEIT LOCUS PROTEIN 1"/>
    <property type="match status" value="1"/>
</dbReference>